<evidence type="ECO:0000313" key="2">
    <source>
        <dbReference type="Proteomes" id="UP001159363"/>
    </source>
</evidence>
<evidence type="ECO:0000313" key="1">
    <source>
        <dbReference type="EMBL" id="KAJ8875905.1"/>
    </source>
</evidence>
<organism evidence="1 2">
    <name type="scientific">Dryococelus australis</name>
    <dbReference type="NCBI Taxonomy" id="614101"/>
    <lineage>
        <taxon>Eukaryota</taxon>
        <taxon>Metazoa</taxon>
        <taxon>Ecdysozoa</taxon>
        <taxon>Arthropoda</taxon>
        <taxon>Hexapoda</taxon>
        <taxon>Insecta</taxon>
        <taxon>Pterygota</taxon>
        <taxon>Neoptera</taxon>
        <taxon>Polyneoptera</taxon>
        <taxon>Phasmatodea</taxon>
        <taxon>Verophasmatodea</taxon>
        <taxon>Anareolatae</taxon>
        <taxon>Phasmatidae</taxon>
        <taxon>Eurycanthinae</taxon>
        <taxon>Dryococelus</taxon>
    </lineage>
</organism>
<dbReference type="Proteomes" id="UP001159363">
    <property type="component" value="Chromosome 8"/>
</dbReference>
<accession>A0ABQ9GV33</accession>
<keyword evidence="2" id="KW-1185">Reference proteome</keyword>
<reference evidence="1 2" key="1">
    <citation type="submission" date="2023-02" db="EMBL/GenBank/DDBJ databases">
        <title>LHISI_Scaffold_Assembly.</title>
        <authorList>
            <person name="Stuart O.P."/>
            <person name="Cleave R."/>
            <person name="Magrath M.J.L."/>
            <person name="Mikheyev A.S."/>
        </authorList>
    </citation>
    <scope>NUCLEOTIDE SEQUENCE [LARGE SCALE GENOMIC DNA]</scope>
    <source>
        <strain evidence="1">Daus_M_001</strain>
        <tissue evidence="1">Leg muscle</tissue>
    </source>
</reference>
<protein>
    <submittedName>
        <fullName evidence="1">Uncharacterized protein</fullName>
    </submittedName>
</protein>
<sequence>MNKVMRLMAMLSLRKAEEDTTCLQVDPKQGFQKCSFNRYSRLYPSLHSVIAASPSRFNDVDPEDLSSESDKLERVGRKAGQCWDTDICCAQPARSVYRIFSSLFHQVTFNIADPNGKFKPLEYTANIAKKYVFDNFKIYSGKYTYSEKKRCWRRKKKRVGDLIWYIPRGGLVHKRRGVKETFAARDYDMGKTSLWRSHRVILPAAELASTFLDSRPLAYTCGLRRHEAVWSPPLPPSSIQAAIDHPKTMSYSGDTRSNVLVALWKFPWMIPGNIALPLVYYSVEDLAHWSCTNSHLKASNKVEILPNQREGYEVTTVSEAESKQIRLCLLPWQRVPCDRTGFPIETSVHACRLSLHGTSYRGTHGFNAINLQGYKLYAKPDTMAEMDWTTRLPPTSTGYDSRRGHSRIFACGNRAGRRRRWSAGFLGDLPFPTHLHSGAAAYSPRSALIGPQDLDVKSRSHFFTPLSSHIYKTIMEATGYGGVSRIFIIACSRSFPKCSLYHEQPIVEHCEAGLTPGRYATRYAGKRTDIFTVSLLPEPKVARRIHEDGGFPMESAVFASIPLSKDIPRVEDFPGLNFLTTPAVVRGMNTTSR</sequence>
<dbReference type="EMBL" id="JARBHB010000009">
    <property type="protein sequence ID" value="KAJ8875905.1"/>
    <property type="molecule type" value="Genomic_DNA"/>
</dbReference>
<comment type="caution">
    <text evidence="1">The sequence shown here is derived from an EMBL/GenBank/DDBJ whole genome shotgun (WGS) entry which is preliminary data.</text>
</comment>
<name>A0ABQ9GV33_9NEOP</name>
<proteinExistence type="predicted"/>
<gene>
    <name evidence="1" type="ORF">PR048_023812</name>
</gene>